<organism evidence="1 2">
    <name type="scientific">Prescottella agglutinans</name>
    <dbReference type="NCBI Taxonomy" id="1644129"/>
    <lineage>
        <taxon>Bacteria</taxon>
        <taxon>Bacillati</taxon>
        <taxon>Actinomycetota</taxon>
        <taxon>Actinomycetes</taxon>
        <taxon>Mycobacteriales</taxon>
        <taxon>Nocardiaceae</taxon>
        <taxon>Prescottella</taxon>
    </lineage>
</organism>
<comment type="caution">
    <text evidence="1">The sequence shown here is derived from an EMBL/GenBank/DDBJ whole genome shotgun (WGS) entry which is preliminary data.</text>
</comment>
<dbReference type="OrthoDB" id="4488331at2"/>
<evidence type="ECO:0000313" key="2">
    <source>
        <dbReference type="Proteomes" id="UP000286208"/>
    </source>
</evidence>
<gene>
    <name evidence="1" type="ORF">EGT67_01195</name>
</gene>
<protein>
    <submittedName>
        <fullName evidence="1">Uncharacterized protein</fullName>
    </submittedName>
</protein>
<evidence type="ECO:0000313" key="1">
    <source>
        <dbReference type="EMBL" id="RVW11112.1"/>
    </source>
</evidence>
<dbReference type="AlphaFoldDB" id="A0A3S3ECY4"/>
<accession>A0A3S3ECY4</accession>
<sequence>MRGDDIMAKSAITFDVVERGDVGTEEIRGLARDIWRALSAGRGGACDQPRWINSGSITDASAYIAHRFEGTIDTEDSP</sequence>
<keyword evidence="2" id="KW-1185">Reference proteome</keyword>
<dbReference type="EMBL" id="RKLP01000001">
    <property type="protein sequence ID" value="RVW11112.1"/>
    <property type="molecule type" value="Genomic_DNA"/>
</dbReference>
<proteinExistence type="predicted"/>
<reference evidence="1 2" key="1">
    <citation type="submission" date="2018-11" db="EMBL/GenBank/DDBJ databases">
        <title>Rhodococcus spongicola sp. nov. and Rhodococcus xishaensis sp. nov. from marine sponges.</title>
        <authorList>
            <person name="Li L."/>
            <person name="Lin H.W."/>
        </authorList>
    </citation>
    <scope>NUCLEOTIDE SEQUENCE [LARGE SCALE GENOMIC DNA]</scope>
    <source>
        <strain evidence="1 2">CCTCC AB2014297</strain>
    </source>
</reference>
<dbReference type="Proteomes" id="UP000286208">
    <property type="component" value="Unassembled WGS sequence"/>
</dbReference>
<name>A0A3S3ECY4_9NOCA</name>